<protein>
    <submittedName>
        <fullName evidence="1">Uncharacterized protein</fullName>
    </submittedName>
</protein>
<evidence type="ECO:0000313" key="1">
    <source>
        <dbReference type="EMBL" id="KAK4030471.1"/>
    </source>
</evidence>
<keyword evidence="2" id="KW-1185">Reference proteome</keyword>
<evidence type="ECO:0000313" key="2">
    <source>
        <dbReference type="Proteomes" id="UP001234178"/>
    </source>
</evidence>
<accession>A0ABR0AZB1</accession>
<comment type="caution">
    <text evidence="1">The sequence shown here is derived from an EMBL/GenBank/DDBJ whole genome shotgun (WGS) entry which is preliminary data.</text>
</comment>
<dbReference type="Proteomes" id="UP001234178">
    <property type="component" value="Unassembled WGS sequence"/>
</dbReference>
<gene>
    <name evidence="1" type="ORF">OUZ56_023705</name>
</gene>
<name>A0ABR0AZB1_9CRUS</name>
<dbReference type="EMBL" id="JAOYFB010000039">
    <property type="protein sequence ID" value="KAK4030471.1"/>
    <property type="molecule type" value="Genomic_DNA"/>
</dbReference>
<organism evidence="1 2">
    <name type="scientific">Daphnia magna</name>
    <dbReference type="NCBI Taxonomy" id="35525"/>
    <lineage>
        <taxon>Eukaryota</taxon>
        <taxon>Metazoa</taxon>
        <taxon>Ecdysozoa</taxon>
        <taxon>Arthropoda</taxon>
        <taxon>Crustacea</taxon>
        <taxon>Branchiopoda</taxon>
        <taxon>Diplostraca</taxon>
        <taxon>Cladocera</taxon>
        <taxon>Anomopoda</taxon>
        <taxon>Daphniidae</taxon>
        <taxon>Daphnia</taxon>
    </lineage>
</organism>
<proteinExistence type="predicted"/>
<sequence length="93" mass="10801">MEVLFSRKKLSYTRSAPEMASRLNKSQRTRYERNNWCQKRDYKALERLLKSRLTERHCLKGRRHIGSSRVLEAGVTVGVAILDLCYATDSPAK</sequence>
<reference evidence="1 2" key="1">
    <citation type="journal article" date="2023" name="Nucleic Acids Res.">
        <title>The hologenome of Daphnia magna reveals possible DNA methylation and microbiome-mediated evolution of the host genome.</title>
        <authorList>
            <person name="Chaturvedi A."/>
            <person name="Li X."/>
            <person name="Dhandapani V."/>
            <person name="Marshall H."/>
            <person name="Kissane S."/>
            <person name="Cuenca-Cambronero M."/>
            <person name="Asole G."/>
            <person name="Calvet F."/>
            <person name="Ruiz-Romero M."/>
            <person name="Marangio P."/>
            <person name="Guigo R."/>
            <person name="Rago D."/>
            <person name="Mirbahai L."/>
            <person name="Eastwood N."/>
            <person name="Colbourne J.K."/>
            <person name="Zhou J."/>
            <person name="Mallon E."/>
            <person name="Orsini L."/>
        </authorList>
    </citation>
    <scope>NUCLEOTIDE SEQUENCE [LARGE SCALE GENOMIC DNA]</scope>
    <source>
        <strain evidence="1">LRV0_1</strain>
    </source>
</reference>